<protein>
    <submittedName>
        <fullName evidence="8">Fumarate reductase/succinate dehydrogenase flavoprotein domain protein</fullName>
    </submittedName>
</protein>
<evidence type="ECO:0000256" key="6">
    <source>
        <dbReference type="SAM" id="SignalP"/>
    </source>
</evidence>
<dbReference type="InterPro" id="IPR007329">
    <property type="entry name" value="FMN-bd"/>
</dbReference>
<dbReference type="InterPro" id="IPR050315">
    <property type="entry name" value="FAD-oxidoreductase_2"/>
</dbReference>
<dbReference type="OrthoDB" id="311713at2"/>
<accession>E1R2S8</accession>
<dbReference type="PANTHER" id="PTHR43400">
    <property type="entry name" value="FUMARATE REDUCTASE"/>
    <property type="match status" value="1"/>
</dbReference>
<dbReference type="GO" id="GO:0010181">
    <property type="term" value="F:FMN binding"/>
    <property type="evidence" value="ECO:0007669"/>
    <property type="project" value="InterPro"/>
</dbReference>
<feature type="domain" description="FMN-binding" evidence="7">
    <location>
        <begin position="143"/>
        <end position="216"/>
    </location>
</feature>
<dbReference type="Pfam" id="PF04205">
    <property type="entry name" value="FMN_bind"/>
    <property type="match status" value="2"/>
</dbReference>
<dbReference type="Gene3D" id="3.50.50.60">
    <property type="entry name" value="FAD/NAD(P)-binding domain"/>
    <property type="match status" value="1"/>
</dbReference>
<evidence type="ECO:0000313" key="9">
    <source>
        <dbReference type="Proteomes" id="UP000002318"/>
    </source>
</evidence>
<feature type="signal peptide" evidence="6">
    <location>
        <begin position="1"/>
        <end position="18"/>
    </location>
</feature>
<dbReference type="GO" id="GO:0016020">
    <property type="term" value="C:membrane"/>
    <property type="evidence" value="ECO:0007669"/>
    <property type="project" value="InterPro"/>
</dbReference>
<dbReference type="Pfam" id="PF00890">
    <property type="entry name" value="FAD_binding_2"/>
    <property type="match status" value="1"/>
</dbReference>
<dbReference type="eggNOG" id="COG3976">
    <property type="taxonomic scope" value="Bacteria"/>
</dbReference>
<dbReference type="GO" id="GO:0008202">
    <property type="term" value="P:steroid metabolic process"/>
    <property type="evidence" value="ECO:0007669"/>
    <property type="project" value="UniProtKB-ARBA"/>
</dbReference>
<dbReference type="Proteomes" id="UP000002318">
    <property type="component" value="Chromosome"/>
</dbReference>
<dbReference type="SMART" id="SM00900">
    <property type="entry name" value="FMN_bind"/>
    <property type="match status" value="2"/>
</dbReference>
<dbReference type="PANTHER" id="PTHR43400:SF10">
    <property type="entry name" value="3-OXOSTEROID 1-DEHYDROGENASE"/>
    <property type="match status" value="1"/>
</dbReference>
<dbReference type="HOGENOM" id="CLU_011398_4_0_12"/>
<dbReference type="eggNOG" id="COG1053">
    <property type="taxonomic scope" value="Bacteria"/>
</dbReference>
<dbReference type="PROSITE" id="PS51257">
    <property type="entry name" value="PROKAR_LIPOPROTEIN"/>
    <property type="match status" value="1"/>
</dbReference>
<dbReference type="SUPFAM" id="SSF56425">
    <property type="entry name" value="Succinate dehydrogenase/fumarate reductase flavoprotein, catalytic domain"/>
    <property type="match status" value="1"/>
</dbReference>
<gene>
    <name evidence="8" type="ordered locus">Spirs_1233</name>
</gene>
<evidence type="ECO:0000256" key="3">
    <source>
        <dbReference type="ARBA" id="ARBA00022630"/>
    </source>
</evidence>
<feature type="chain" id="PRO_5003150559" evidence="6">
    <location>
        <begin position="19"/>
        <end position="778"/>
    </location>
</feature>
<evidence type="ECO:0000256" key="1">
    <source>
        <dbReference type="ARBA" id="ARBA00001917"/>
    </source>
</evidence>
<comment type="cofactor">
    <cofactor evidence="1">
        <name>FMN</name>
        <dbReference type="ChEBI" id="CHEBI:58210"/>
    </cofactor>
</comment>
<keyword evidence="5" id="KW-0560">Oxidoreductase</keyword>
<evidence type="ECO:0000256" key="4">
    <source>
        <dbReference type="ARBA" id="ARBA00022827"/>
    </source>
</evidence>
<comment type="cofactor">
    <cofactor evidence="2">
        <name>FAD</name>
        <dbReference type="ChEBI" id="CHEBI:57692"/>
    </cofactor>
</comment>
<keyword evidence="4" id="KW-0274">FAD</keyword>
<dbReference type="RefSeq" id="WP_013253824.1">
    <property type="nucleotide sequence ID" value="NC_014364.1"/>
</dbReference>
<dbReference type="InterPro" id="IPR036188">
    <property type="entry name" value="FAD/NAD-bd_sf"/>
</dbReference>
<evidence type="ECO:0000256" key="5">
    <source>
        <dbReference type="ARBA" id="ARBA00023002"/>
    </source>
</evidence>
<dbReference type="Gene3D" id="3.90.1010.20">
    <property type="match status" value="2"/>
</dbReference>
<keyword evidence="3" id="KW-0285">Flavoprotein</keyword>
<dbReference type="EMBL" id="CP002116">
    <property type="protein sequence ID" value="ADK80360.1"/>
    <property type="molecule type" value="Genomic_DNA"/>
</dbReference>
<dbReference type="AlphaFoldDB" id="E1R2S8"/>
<name>E1R2S8_SEDSS</name>
<evidence type="ECO:0000259" key="7">
    <source>
        <dbReference type="SMART" id="SM00900"/>
    </source>
</evidence>
<dbReference type="Gene3D" id="3.90.700.10">
    <property type="entry name" value="Succinate dehydrogenase/fumarate reductase flavoprotein, catalytic domain"/>
    <property type="match status" value="1"/>
</dbReference>
<evidence type="ECO:0000256" key="2">
    <source>
        <dbReference type="ARBA" id="ARBA00001974"/>
    </source>
</evidence>
<keyword evidence="6" id="KW-0732">Signal</keyword>
<sequence>MRKIISYILAAVLLLAFAGCGGGSTSAAKEGSYTPGTYTATASGMGTVAVTATVDANGITEVVLDLSDETESIGQVAGDTLKQQILDTQSEAIDGVTGATVTSSAVKSALGDCLKQARGDTSTAEAKMAPGSYSAEAYGFNIGWTDKVAVTVSDSAILSIAYGDDCGDTPPMLDTVEKRLFPRIIEAQSVGVDAVTGATATSSAVKAAVKACLIQALAAGGSDESAIAKFSAVPKKNGGNETLNTQVLVIGMGGSGTYVGLRAEEEGADVLTIEKQGRYGGTTALTSEIMSINPNRIKAAYNNGKDFCDEDAMYKAWLAYVDGDAKVDMIDLFFANSGDALDWLALDHDILFDFDPKVGFTPADVYKVKFQWYPNTNPDAPGVFGANKAEIAADFDKLVSDFTALGGKYMLETEAYELIYDGNGAVIGAKAKNLVDGTVYTINADAVVLATGGFLGSSEMTQKYLSDNYYPLKGAWNMYGSYGNDGKMIENAIENGAATYNIGMPPEVHMSGSAKFIPASYGYEIHEIEGAIGRFSGVQRVWSVADLPMYLGISGNSLAVGRDGKRFTAETGVAMLDPWIAGPNYYSIWSTDQINDIRDNGFRYDMDGVAAAFLGYLGAIPQGTPLPEAYDVLDTAIKLGYVYKADTIEELAQKIGVDPAALTATVGTYNGYCAAGEDKDFGKDPGYLEAIGDGPYYAVKMASYSYCTCAALDVNSDLQVLDTNGNPIDGLFAVGGDSMGVLFSDRKPYVTFGGANNGWALTSAYICGKTVADHVGSK</sequence>
<dbReference type="SUPFAM" id="SSF51905">
    <property type="entry name" value="FAD/NAD(P)-binding domain"/>
    <property type="match status" value="1"/>
</dbReference>
<dbReference type="InterPro" id="IPR003953">
    <property type="entry name" value="FAD-dep_OxRdtase_2_FAD-bd"/>
</dbReference>
<organism evidence="8 9">
    <name type="scientific">Sediminispirochaeta smaragdinae (strain DSM 11293 / JCM 15392 / SEBR 4228)</name>
    <name type="common">Spirochaeta smaragdinae</name>
    <dbReference type="NCBI Taxonomy" id="573413"/>
    <lineage>
        <taxon>Bacteria</taxon>
        <taxon>Pseudomonadati</taxon>
        <taxon>Spirochaetota</taxon>
        <taxon>Spirochaetia</taxon>
        <taxon>Spirochaetales</taxon>
        <taxon>Spirochaetaceae</taxon>
        <taxon>Sediminispirochaeta</taxon>
    </lineage>
</organism>
<keyword evidence="9" id="KW-1185">Reference proteome</keyword>
<dbReference type="GO" id="GO:0016491">
    <property type="term" value="F:oxidoreductase activity"/>
    <property type="evidence" value="ECO:0007669"/>
    <property type="project" value="UniProtKB-KW"/>
</dbReference>
<dbReference type="InterPro" id="IPR027477">
    <property type="entry name" value="Succ_DH/fumarate_Rdtase_cat_sf"/>
</dbReference>
<dbReference type="STRING" id="573413.Spirs_1233"/>
<reference evidence="8 9" key="1">
    <citation type="journal article" date="2010" name="Stand. Genomic Sci.">
        <title>Complete genome sequence of Spirochaeta smaragdinae type strain (SEBR 4228).</title>
        <authorList>
            <person name="Mavromatis K."/>
            <person name="Yasawong M."/>
            <person name="Chertkov O."/>
            <person name="Lapidus A."/>
            <person name="Lucas S."/>
            <person name="Nolan M."/>
            <person name="Del Rio T.G."/>
            <person name="Tice H."/>
            <person name="Cheng J.F."/>
            <person name="Pitluck S."/>
            <person name="Liolios K."/>
            <person name="Ivanova N."/>
            <person name="Tapia R."/>
            <person name="Han C."/>
            <person name="Bruce D."/>
            <person name="Goodwin L."/>
            <person name="Pati A."/>
            <person name="Chen A."/>
            <person name="Palaniappan K."/>
            <person name="Land M."/>
            <person name="Hauser L."/>
            <person name="Chang Y.J."/>
            <person name="Jeffries C.D."/>
            <person name="Detter J.C."/>
            <person name="Rohde M."/>
            <person name="Brambilla E."/>
            <person name="Spring S."/>
            <person name="Goker M."/>
            <person name="Sikorski J."/>
            <person name="Woyke T."/>
            <person name="Bristow J."/>
            <person name="Eisen J.A."/>
            <person name="Markowitz V."/>
            <person name="Hugenholtz P."/>
            <person name="Klenk H.P."/>
            <person name="Kyrpides N.C."/>
        </authorList>
    </citation>
    <scope>NUCLEOTIDE SEQUENCE [LARGE SCALE GENOMIC DNA]</scope>
    <source>
        <strain evidence="9">DSM 11293 / JCM 15392 / SEBR 4228</strain>
    </source>
</reference>
<dbReference type="KEGG" id="ssm:Spirs_1233"/>
<evidence type="ECO:0000313" key="8">
    <source>
        <dbReference type="EMBL" id="ADK80360.1"/>
    </source>
</evidence>
<feature type="domain" description="FMN-binding" evidence="7">
    <location>
        <begin position="44"/>
        <end position="117"/>
    </location>
</feature>
<proteinExistence type="predicted"/>